<evidence type="ECO:0000256" key="1">
    <source>
        <dbReference type="SAM" id="MobiDB-lite"/>
    </source>
</evidence>
<dbReference type="AlphaFoldDB" id="A0A0C9TJD8"/>
<reference evidence="4" key="2">
    <citation type="submission" date="2015-01" db="EMBL/GenBank/DDBJ databases">
        <title>Evolutionary Origins and Diversification of the Mycorrhizal Mutualists.</title>
        <authorList>
            <consortium name="DOE Joint Genome Institute"/>
            <consortium name="Mycorrhizal Genomics Consortium"/>
            <person name="Kohler A."/>
            <person name="Kuo A."/>
            <person name="Nagy L.G."/>
            <person name="Floudas D."/>
            <person name="Copeland A."/>
            <person name="Barry K.W."/>
            <person name="Cichocki N."/>
            <person name="Veneault-Fourrey C."/>
            <person name="LaButti K."/>
            <person name="Lindquist E.A."/>
            <person name="Lipzen A."/>
            <person name="Lundell T."/>
            <person name="Morin E."/>
            <person name="Murat C."/>
            <person name="Riley R."/>
            <person name="Ohm R."/>
            <person name="Sun H."/>
            <person name="Tunlid A."/>
            <person name="Henrissat B."/>
            <person name="Grigoriev I.V."/>
            <person name="Hibbett D.S."/>
            <person name="Martin F."/>
        </authorList>
    </citation>
    <scope>NUCLEOTIDE SEQUENCE [LARGE SCALE GENOMIC DNA]</scope>
    <source>
        <strain evidence="4">ATCC 200175</strain>
    </source>
</reference>
<protein>
    <submittedName>
        <fullName evidence="3">Uncharacterized protein</fullName>
    </submittedName>
</protein>
<evidence type="ECO:0000313" key="4">
    <source>
        <dbReference type="Proteomes" id="UP000053647"/>
    </source>
</evidence>
<dbReference type="OrthoDB" id="2688210at2759"/>
<gene>
    <name evidence="3" type="ORF">PAXINDRAFT_11303</name>
</gene>
<name>A0A0C9TJD8_PAXIN</name>
<organism evidence="3 4">
    <name type="scientific">Paxillus involutus ATCC 200175</name>
    <dbReference type="NCBI Taxonomy" id="664439"/>
    <lineage>
        <taxon>Eukaryota</taxon>
        <taxon>Fungi</taxon>
        <taxon>Dikarya</taxon>
        <taxon>Basidiomycota</taxon>
        <taxon>Agaricomycotina</taxon>
        <taxon>Agaricomycetes</taxon>
        <taxon>Agaricomycetidae</taxon>
        <taxon>Boletales</taxon>
        <taxon>Paxilineae</taxon>
        <taxon>Paxillaceae</taxon>
        <taxon>Paxillus</taxon>
    </lineage>
</organism>
<reference evidence="3 4" key="1">
    <citation type="submission" date="2014-06" db="EMBL/GenBank/DDBJ databases">
        <authorList>
            <consortium name="DOE Joint Genome Institute"/>
            <person name="Kuo A."/>
            <person name="Kohler A."/>
            <person name="Nagy L.G."/>
            <person name="Floudas D."/>
            <person name="Copeland A."/>
            <person name="Barry K.W."/>
            <person name="Cichocki N."/>
            <person name="Veneault-Fourrey C."/>
            <person name="LaButti K."/>
            <person name="Lindquist E.A."/>
            <person name="Lipzen A."/>
            <person name="Lundell T."/>
            <person name="Morin E."/>
            <person name="Murat C."/>
            <person name="Sun H."/>
            <person name="Tunlid A."/>
            <person name="Henrissat B."/>
            <person name="Grigoriev I.V."/>
            <person name="Hibbett D.S."/>
            <person name="Martin F."/>
            <person name="Nordberg H.P."/>
            <person name="Cantor M.N."/>
            <person name="Hua S.X."/>
        </authorList>
    </citation>
    <scope>NUCLEOTIDE SEQUENCE [LARGE SCALE GENOMIC DNA]</scope>
    <source>
        <strain evidence="3 4">ATCC 200175</strain>
    </source>
</reference>
<evidence type="ECO:0000313" key="3">
    <source>
        <dbReference type="EMBL" id="KIJ15710.1"/>
    </source>
</evidence>
<sequence>MTPLSISNLLLNILLASTTLTMHAILPTVATQVTLQQQEDQEKAEQQAAEDAEKWEKEKKKPKMNGFNTDSMHGPKKHPPAPLPFWYFTPEGCLSTSLKNKSTTNSSYTFTQDGPGFLLLKSTASCRPSSKALHDHDHSWRQFDIRKNNILLHIAKMDWPAEHQATLAIFFIAVTFHEIWTQPKGKQILLHYASQVH</sequence>
<feature type="chain" id="PRO_5002203816" evidence="2">
    <location>
        <begin position="25"/>
        <end position="197"/>
    </location>
</feature>
<proteinExistence type="predicted"/>
<accession>A0A0C9TJD8</accession>
<keyword evidence="4" id="KW-1185">Reference proteome</keyword>
<feature type="region of interest" description="Disordered" evidence="1">
    <location>
        <begin position="40"/>
        <end position="75"/>
    </location>
</feature>
<dbReference type="HOGENOM" id="CLU_1384541_0_0_1"/>
<dbReference type="Proteomes" id="UP000053647">
    <property type="component" value="Unassembled WGS sequence"/>
</dbReference>
<keyword evidence="2" id="KW-0732">Signal</keyword>
<feature type="signal peptide" evidence="2">
    <location>
        <begin position="1"/>
        <end position="24"/>
    </location>
</feature>
<dbReference type="EMBL" id="KN819335">
    <property type="protein sequence ID" value="KIJ15710.1"/>
    <property type="molecule type" value="Genomic_DNA"/>
</dbReference>
<evidence type="ECO:0000256" key="2">
    <source>
        <dbReference type="SAM" id="SignalP"/>
    </source>
</evidence>
<feature type="compositionally biased region" description="Basic and acidic residues" evidence="1">
    <location>
        <begin position="40"/>
        <end position="59"/>
    </location>
</feature>